<keyword evidence="1" id="KW-1185">Reference proteome</keyword>
<evidence type="ECO:0000313" key="5">
    <source>
        <dbReference type="RefSeq" id="XP_029331458.1"/>
    </source>
</evidence>
<gene>
    <name evidence="2 3 4 5" type="primary">LOC115030650</name>
</gene>
<protein>
    <submittedName>
        <fullName evidence="2 3">Uncharacterized protein LOC115030650 isoform X1</fullName>
    </submittedName>
</protein>
<dbReference type="RefSeq" id="XP_029331455.1">
    <property type="nucleotide sequence ID" value="XM_029475595.1"/>
</dbReference>
<proteinExistence type="predicted"/>
<dbReference type="RefSeq" id="XP_029331458.1">
    <property type="nucleotide sequence ID" value="XM_029475598.1"/>
</dbReference>
<evidence type="ECO:0000313" key="2">
    <source>
        <dbReference type="RefSeq" id="XP_029331455.1"/>
    </source>
</evidence>
<dbReference type="GeneID" id="115030650"/>
<name>A0A6P7R0Y6_MUSCR</name>
<evidence type="ECO:0000313" key="1">
    <source>
        <dbReference type="Proteomes" id="UP000515126"/>
    </source>
</evidence>
<evidence type="ECO:0000313" key="3">
    <source>
        <dbReference type="RefSeq" id="XP_029331456.1"/>
    </source>
</evidence>
<sequence length="175" mass="19847">MRLTLHALARSRTEEKRLRRGRKESITSSLCPQAFLGAYEDFFSLTPLHPSEPEGCVDRWLKNRDCRGKARLGLGSWCKAVRGRQDADGRDWSKKSRNGFSVPWMEKEGGSASSFNSFCPVRSDPAWADERLRSLHVQCFLPANQTATRQHPDLAWSRASNLEIVLSSIRLRESG</sequence>
<evidence type="ECO:0000313" key="4">
    <source>
        <dbReference type="RefSeq" id="XP_029331457.1"/>
    </source>
</evidence>
<dbReference type="RefSeq" id="XP_029331456.1">
    <property type="nucleotide sequence ID" value="XM_029475596.1"/>
</dbReference>
<dbReference type="KEGG" id="mcal:115030650"/>
<dbReference type="RefSeq" id="XP_029331457.1">
    <property type="nucleotide sequence ID" value="XM_029475597.1"/>
</dbReference>
<accession>A0A6P7R0Y6</accession>
<reference evidence="2 3" key="1">
    <citation type="submission" date="2025-04" db="UniProtKB">
        <authorList>
            <consortium name="RefSeq"/>
        </authorList>
    </citation>
    <scope>IDENTIFICATION</scope>
</reference>
<organism evidence="1 3">
    <name type="scientific">Mus caroli</name>
    <name type="common">Ryukyu mouse</name>
    <name type="synonym">Ricefield mouse</name>
    <dbReference type="NCBI Taxonomy" id="10089"/>
    <lineage>
        <taxon>Eukaryota</taxon>
        <taxon>Metazoa</taxon>
        <taxon>Chordata</taxon>
        <taxon>Craniata</taxon>
        <taxon>Vertebrata</taxon>
        <taxon>Euteleostomi</taxon>
        <taxon>Mammalia</taxon>
        <taxon>Eutheria</taxon>
        <taxon>Euarchontoglires</taxon>
        <taxon>Glires</taxon>
        <taxon>Rodentia</taxon>
        <taxon>Myomorpha</taxon>
        <taxon>Muroidea</taxon>
        <taxon>Muridae</taxon>
        <taxon>Murinae</taxon>
        <taxon>Mus</taxon>
        <taxon>Mus</taxon>
    </lineage>
</organism>
<dbReference type="AlphaFoldDB" id="A0A6P7R0Y6"/>
<dbReference type="Proteomes" id="UP000515126">
    <property type="component" value="Chromosome 3"/>
</dbReference>